<comment type="caution">
    <text evidence="2">The sequence shown here is derived from an EMBL/GenBank/DDBJ whole genome shotgun (WGS) entry which is preliminary data.</text>
</comment>
<accession>A0A7C1JS06</accession>
<sequence length="218" mass="22827">MNKFNPLLFLLRCIQSQCSQQLGLWIALASVLALAGCGQAALTTPTAIPADVVRPVQPTPVYTTQVDVFTLATPQHTPVLITPTPTPALDTLSAVRQGPAGWRALLTIEQPPSAIGIATAGAVIYDQPGGRVLKQIPPTGVLNVTGISADGRWLSVYDDDAVFGWTPAGQLSLFGADDLTVVDKAVNPGVVATLIAEAMEPVRVLDDLMATLEATPEP</sequence>
<dbReference type="AlphaFoldDB" id="A0A7C1JS06"/>
<keyword evidence="1" id="KW-0732">Signal</keyword>
<feature type="chain" id="PRO_5027782119" description="SH3 domain-containing protein" evidence="1">
    <location>
        <begin position="36"/>
        <end position="218"/>
    </location>
</feature>
<dbReference type="EMBL" id="DSMG01000058">
    <property type="protein sequence ID" value="HDX30887.1"/>
    <property type="molecule type" value="Genomic_DNA"/>
</dbReference>
<organism evidence="2">
    <name type="scientific">Caldilinea aerophila</name>
    <dbReference type="NCBI Taxonomy" id="133453"/>
    <lineage>
        <taxon>Bacteria</taxon>
        <taxon>Bacillati</taxon>
        <taxon>Chloroflexota</taxon>
        <taxon>Caldilineae</taxon>
        <taxon>Caldilineales</taxon>
        <taxon>Caldilineaceae</taxon>
        <taxon>Caldilinea</taxon>
    </lineage>
</organism>
<evidence type="ECO:0008006" key="3">
    <source>
        <dbReference type="Google" id="ProtNLM"/>
    </source>
</evidence>
<protein>
    <recommendedName>
        <fullName evidence="3">SH3 domain-containing protein</fullName>
    </recommendedName>
</protein>
<evidence type="ECO:0000313" key="2">
    <source>
        <dbReference type="EMBL" id="HDX30887.1"/>
    </source>
</evidence>
<reference evidence="2" key="1">
    <citation type="journal article" date="2020" name="mSystems">
        <title>Genome- and Community-Level Interaction Insights into Carbon Utilization and Element Cycling Functions of Hydrothermarchaeota in Hydrothermal Sediment.</title>
        <authorList>
            <person name="Zhou Z."/>
            <person name="Liu Y."/>
            <person name="Xu W."/>
            <person name="Pan J."/>
            <person name="Luo Z.H."/>
            <person name="Li M."/>
        </authorList>
    </citation>
    <scope>NUCLEOTIDE SEQUENCE [LARGE SCALE GENOMIC DNA]</scope>
    <source>
        <strain evidence="2">SpSt-289</strain>
    </source>
</reference>
<feature type="signal peptide" evidence="1">
    <location>
        <begin position="1"/>
        <end position="35"/>
    </location>
</feature>
<name>A0A7C1JS06_9CHLR</name>
<proteinExistence type="predicted"/>
<gene>
    <name evidence="2" type="ORF">ENQ20_05265</name>
</gene>
<evidence type="ECO:0000256" key="1">
    <source>
        <dbReference type="SAM" id="SignalP"/>
    </source>
</evidence>